<dbReference type="RefSeq" id="WP_175327947.1">
    <property type="nucleotide sequence ID" value="NZ_BMOI01000006.1"/>
</dbReference>
<evidence type="ECO:0000313" key="2">
    <source>
        <dbReference type="EMBL" id="GGK99780.1"/>
    </source>
</evidence>
<reference evidence="3 5" key="3">
    <citation type="submission" date="2021-01" db="EMBL/GenBank/DDBJ databases">
        <title>Sequencing the genomes of 1000 actinobacteria strains.</title>
        <authorList>
            <person name="Klenk H.-P."/>
        </authorList>
    </citation>
    <scope>NUCLEOTIDE SEQUENCE [LARGE SCALE GENOMIC DNA]</scope>
    <source>
        <strain evidence="3 5">DSM 20542</strain>
    </source>
</reference>
<gene>
    <name evidence="2" type="ORF">GCM10009769_17460</name>
    <name evidence="3" type="ORF">JOE58_002789</name>
</gene>
<sequence>MSITLSPPQLSVALPTVRRGRELVLLADLEAHEAGSPVVDVEHLLLAAVVLAHGMPHFRPVLDRFGVTPSAVRARITVPVAARHACPAEHDRITCTVAVERLLARATVLASPIDRVRPVHLLLAVLDGDSGAALRARSTLLVEHRRFRRALRRAARRAGHTSR</sequence>
<dbReference type="GO" id="GO:0008233">
    <property type="term" value="F:peptidase activity"/>
    <property type="evidence" value="ECO:0007669"/>
    <property type="project" value="UniProtKB-KW"/>
</dbReference>
<organism evidence="2 4">
    <name type="scientific">Curtobacterium luteum</name>
    <dbReference type="NCBI Taxonomy" id="33881"/>
    <lineage>
        <taxon>Bacteria</taxon>
        <taxon>Bacillati</taxon>
        <taxon>Actinomycetota</taxon>
        <taxon>Actinomycetes</taxon>
        <taxon>Micrococcales</taxon>
        <taxon>Microbacteriaceae</taxon>
        <taxon>Curtobacterium</taxon>
    </lineage>
</organism>
<name>A0A8H9KYX5_9MICO</name>
<feature type="domain" description="Clp R" evidence="1">
    <location>
        <begin position="22"/>
        <end position="132"/>
    </location>
</feature>
<keyword evidence="3" id="KW-0067">ATP-binding</keyword>
<dbReference type="GO" id="GO:0005524">
    <property type="term" value="F:ATP binding"/>
    <property type="evidence" value="ECO:0007669"/>
    <property type="project" value="UniProtKB-KW"/>
</dbReference>
<dbReference type="EMBL" id="BMOI01000006">
    <property type="protein sequence ID" value="GGK99780.1"/>
    <property type="molecule type" value="Genomic_DNA"/>
</dbReference>
<keyword evidence="3" id="KW-0378">Hydrolase</keyword>
<dbReference type="SUPFAM" id="SSF81923">
    <property type="entry name" value="Double Clp-N motif"/>
    <property type="match status" value="1"/>
</dbReference>
<dbReference type="Proteomes" id="UP000648535">
    <property type="component" value="Unassembled WGS sequence"/>
</dbReference>
<reference evidence="2" key="2">
    <citation type="submission" date="2020-09" db="EMBL/GenBank/DDBJ databases">
        <authorList>
            <person name="Sun Q."/>
            <person name="Ohkuma M."/>
        </authorList>
    </citation>
    <scope>NUCLEOTIDE SEQUENCE</scope>
    <source>
        <strain evidence="2">JCM 1480</strain>
    </source>
</reference>
<reference evidence="2" key="1">
    <citation type="journal article" date="2014" name="Int. J. Syst. Evol. Microbiol.">
        <title>Complete genome sequence of Corynebacterium casei LMG S-19264T (=DSM 44701T), isolated from a smear-ripened cheese.</title>
        <authorList>
            <consortium name="US DOE Joint Genome Institute (JGI-PGF)"/>
            <person name="Walter F."/>
            <person name="Albersmeier A."/>
            <person name="Kalinowski J."/>
            <person name="Ruckert C."/>
        </authorList>
    </citation>
    <scope>NUCLEOTIDE SEQUENCE</scope>
    <source>
        <strain evidence="2">JCM 1480</strain>
    </source>
</reference>
<accession>A0A8H9KYX5</accession>
<dbReference type="Pfam" id="PF02861">
    <property type="entry name" value="Clp_N"/>
    <property type="match status" value="1"/>
</dbReference>
<keyword evidence="3" id="KW-0645">Protease</keyword>
<dbReference type="InterPro" id="IPR004176">
    <property type="entry name" value="Clp_R_N"/>
</dbReference>
<dbReference type="GO" id="GO:0006508">
    <property type="term" value="P:proteolysis"/>
    <property type="evidence" value="ECO:0007669"/>
    <property type="project" value="UniProtKB-KW"/>
</dbReference>
<dbReference type="Proteomes" id="UP000746584">
    <property type="component" value="Unassembled WGS sequence"/>
</dbReference>
<comment type="caution">
    <text evidence="2">The sequence shown here is derived from an EMBL/GenBank/DDBJ whole genome shotgun (WGS) entry which is preliminary data.</text>
</comment>
<evidence type="ECO:0000313" key="4">
    <source>
        <dbReference type="Proteomes" id="UP000648535"/>
    </source>
</evidence>
<keyword evidence="5" id="KW-1185">Reference proteome</keyword>
<evidence type="ECO:0000313" key="5">
    <source>
        <dbReference type="Proteomes" id="UP000746584"/>
    </source>
</evidence>
<dbReference type="AlphaFoldDB" id="A0A8H9KYX5"/>
<evidence type="ECO:0000313" key="3">
    <source>
        <dbReference type="EMBL" id="MBM7803538.1"/>
    </source>
</evidence>
<proteinExistence type="predicted"/>
<keyword evidence="3" id="KW-0547">Nucleotide-binding</keyword>
<evidence type="ECO:0000259" key="1">
    <source>
        <dbReference type="Pfam" id="PF02861"/>
    </source>
</evidence>
<dbReference type="Gene3D" id="1.10.1780.10">
    <property type="entry name" value="Clp, N-terminal domain"/>
    <property type="match status" value="1"/>
</dbReference>
<dbReference type="InterPro" id="IPR036628">
    <property type="entry name" value="Clp_N_dom_sf"/>
</dbReference>
<protein>
    <submittedName>
        <fullName evidence="3">ATP-dependent Clp protease ATP-binding subunit ClpA</fullName>
    </submittedName>
</protein>
<dbReference type="EMBL" id="JAFBCG010000001">
    <property type="protein sequence ID" value="MBM7803538.1"/>
    <property type="molecule type" value="Genomic_DNA"/>
</dbReference>